<name>A0A653KVN1_AERVE</name>
<dbReference type="EMBL" id="CABWLC010000007">
    <property type="protein sequence ID" value="VXA83145.1"/>
    <property type="molecule type" value="Genomic_DNA"/>
</dbReference>
<feature type="compositionally biased region" description="Polar residues" evidence="1">
    <location>
        <begin position="292"/>
        <end position="304"/>
    </location>
</feature>
<accession>A0A653KVN1</accession>
<protein>
    <submittedName>
        <fullName evidence="2">Uncharacterized protein</fullName>
    </submittedName>
</protein>
<feature type="region of interest" description="Disordered" evidence="1">
    <location>
        <begin position="284"/>
        <end position="326"/>
    </location>
</feature>
<feature type="compositionally biased region" description="Basic and acidic residues" evidence="1">
    <location>
        <begin position="305"/>
        <end position="323"/>
    </location>
</feature>
<feature type="region of interest" description="Disordered" evidence="1">
    <location>
        <begin position="196"/>
        <end position="234"/>
    </location>
</feature>
<evidence type="ECO:0000313" key="2">
    <source>
        <dbReference type="EMBL" id="VXA83145.1"/>
    </source>
</evidence>
<evidence type="ECO:0000313" key="3">
    <source>
        <dbReference type="Proteomes" id="UP000439123"/>
    </source>
</evidence>
<feature type="compositionally biased region" description="Basic and acidic residues" evidence="1">
    <location>
        <begin position="198"/>
        <end position="234"/>
    </location>
</feature>
<organism evidence="2 3">
    <name type="scientific">Aeromonas veronii</name>
    <dbReference type="NCBI Taxonomy" id="654"/>
    <lineage>
        <taxon>Bacteria</taxon>
        <taxon>Pseudomonadati</taxon>
        <taxon>Pseudomonadota</taxon>
        <taxon>Gammaproteobacteria</taxon>
        <taxon>Aeromonadales</taxon>
        <taxon>Aeromonadaceae</taxon>
        <taxon>Aeromonas</taxon>
    </lineage>
</organism>
<feature type="region of interest" description="Disordered" evidence="1">
    <location>
        <begin position="18"/>
        <end position="40"/>
    </location>
</feature>
<proteinExistence type="predicted"/>
<evidence type="ECO:0000256" key="1">
    <source>
        <dbReference type="SAM" id="MobiDB-lite"/>
    </source>
</evidence>
<sequence length="334" mass="36082">MLADAGGDHLDQRVDSVSCLHHGGKTGGRDHDEADQRHHPHPLSEGILAFAKLDDAAAGEDDKTGQCTQYDAVGHQLQPQRYANGQQGYPDVGEVELDRFGLGIQDLGQIVLARFAIADEYRNQQAQYHTGDRNGHRQRDLAGGDGHAVIDQVLGQNVIQEDAAKADRQHHIGGCQAKGDDTGHLTTVDLHLRHHVQQRRDQDGNKGDVNRDQVLGGDRHGQHGREQQGFDPHDAGRAGILAQLVDHLAGQQVGDPGAGDGNRKGAQHGVGEGYLGATAQATAEGGEGIGQRQPTDQAASNGPQRQRDHHIDPQQTEHQHQSDCDNNWIHLISL</sequence>
<feature type="compositionally biased region" description="Basic and acidic residues" evidence="1">
    <location>
        <begin position="27"/>
        <end position="37"/>
    </location>
</feature>
<dbReference type="Proteomes" id="UP000439123">
    <property type="component" value="Unassembled WGS sequence"/>
</dbReference>
<feature type="region of interest" description="Disordered" evidence="1">
    <location>
        <begin position="251"/>
        <end position="270"/>
    </location>
</feature>
<reference evidence="2 3" key="1">
    <citation type="submission" date="2019-10" db="EMBL/GenBank/DDBJ databases">
        <authorList>
            <person name="Karimi E."/>
        </authorList>
    </citation>
    <scope>NUCLEOTIDE SEQUENCE [LARGE SCALE GENOMIC DNA]</scope>
    <source>
        <strain evidence="2">Aeromonas sp. 8C</strain>
    </source>
</reference>
<gene>
    <name evidence="2" type="ORF">AERO8C_150003</name>
</gene>
<dbReference type="AlphaFoldDB" id="A0A653KVN1"/>